<dbReference type="Pfam" id="PF12775">
    <property type="entry name" value="AAA_7"/>
    <property type="match status" value="1"/>
</dbReference>
<feature type="domain" description="Dynein heavy chain linker" evidence="1">
    <location>
        <begin position="139"/>
        <end position="469"/>
    </location>
</feature>
<feature type="non-terminal residue" evidence="3">
    <location>
        <position position="1067"/>
    </location>
</feature>
<dbReference type="SUPFAM" id="SSF52540">
    <property type="entry name" value="P-loop containing nucleoside triphosphate hydrolases"/>
    <property type="match status" value="1"/>
</dbReference>
<dbReference type="InterPro" id="IPR013602">
    <property type="entry name" value="Dynein_heavy_linker"/>
</dbReference>
<dbReference type="Proteomes" id="UP001352852">
    <property type="component" value="Unassembled WGS sequence"/>
</dbReference>
<dbReference type="Gene3D" id="1.20.920.20">
    <property type="match status" value="1"/>
</dbReference>
<keyword evidence="4" id="KW-1185">Reference proteome</keyword>
<dbReference type="Pfam" id="PF08393">
    <property type="entry name" value="DHC_N2"/>
    <property type="match status" value="1"/>
</dbReference>
<accession>A0ABU7DJ53</accession>
<proteinExistence type="predicted"/>
<comment type="caution">
    <text evidence="3">The sequence shown here is derived from an EMBL/GenBank/DDBJ whole genome shotgun (WGS) entry which is preliminary data.</text>
</comment>
<evidence type="ECO:0000313" key="3">
    <source>
        <dbReference type="EMBL" id="MED6274274.1"/>
    </source>
</evidence>
<evidence type="ECO:0000259" key="1">
    <source>
        <dbReference type="Pfam" id="PF08393"/>
    </source>
</evidence>
<dbReference type="Pfam" id="PF17852">
    <property type="entry name" value="Dynein_AAA_lid"/>
    <property type="match status" value="1"/>
</dbReference>
<dbReference type="Gene3D" id="1.10.287.2620">
    <property type="match status" value="1"/>
</dbReference>
<dbReference type="Gene3D" id="1.20.140.100">
    <property type="entry name" value="Dynein heavy chain, N-terminal domain 2"/>
    <property type="match status" value="1"/>
</dbReference>
<dbReference type="PANTHER" id="PTHR45703:SF36">
    <property type="entry name" value="DYNEIN HEAVY CHAIN, CYTOPLASMIC"/>
    <property type="match status" value="1"/>
</dbReference>
<feature type="domain" description="Dynein heavy chain AAA 5 extension" evidence="2">
    <location>
        <begin position="563"/>
        <end position="670"/>
    </location>
</feature>
<dbReference type="InterPro" id="IPR042222">
    <property type="entry name" value="Dynein_2_N"/>
</dbReference>
<dbReference type="PANTHER" id="PTHR45703">
    <property type="entry name" value="DYNEIN HEAVY CHAIN"/>
    <property type="match status" value="1"/>
</dbReference>
<gene>
    <name evidence="3" type="ORF">CHARACLAT_014742</name>
</gene>
<dbReference type="EMBL" id="JAHUTJ010025708">
    <property type="protein sequence ID" value="MED6274274.1"/>
    <property type="molecule type" value="Genomic_DNA"/>
</dbReference>
<protein>
    <submittedName>
        <fullName evidence="3">Uncharacterized protein</fullName>
    </submittedName>
</protein>
<sequence length="1067" mass="122570">MQSHLEYTLSLRDMICMSYRKMTEQELTLEEKMLALWDKFIPLLKQADSLLSQSIPPVANALDTMFSFLVCDLKNIVFKATSGPFLDPSQNANEMVSNLKYMCVHVQTLSTKLEELYSSSQRMQEQQLDLTTLAADVQKVTAREELWELKAECTAWMEEWNQLPLTEVVVSQAQEKIAVWENQTLSLTRIIPTGDLVLKEILGVLESLNYQVEILAQLKTSMLREKHWEIIFQGIGLLDVREKTVTVGHFMSGLMSKCHRELIHKICREAQMEWELEKGFQTICLRWKQRLFQLEEFAVPACSHCEAQNGLNKEMMLTESSLSTVQTTCQCSCNDARFTIIGLETHFAEIRKDLITLSIMLKSPHSVEFRLQLEDLVKSLKDLAKLLDLFERYQQMWAFLTKTFRKTSHYDQRLDLLKSFQQVDDAFKNIMHSVSKDLHVWNFVCSELDHKHDGHSLSKTLMDVQLAMNHGQQLSRLMDLPGVLETSFEWLSTMKYHINSEDEILECRDNPSCYVDVLNHHFQYGFEYYGPDDWLMVHTPSTEKATLGIVLALTRGSCENYGIQEITSFVRILRALLEHFVKELQKPNTILQKDKRGGTNHPSTNGQEEGELFTRNIFLVAYVWGFGGHLHSRHWPQFDLLARQVLFASRYKIQVPDQDSLFQHFIDNNSKRSPSETHLTDFITPKFWAYRHLLNLMLEANQPVLLAGEPCSGKTTLSNRLLGFDQPYINLAASQLLSSRDLRIILKSICTQRNCKDNVCSTKKQPSLLLFVDDLHETPCDVFGKASTALETLRQSMSKGEVLTFDSYVFESLGSGAKACSVLYREENLSSHVFRVTSLKDSRQYLMDNWINEKSLVGDYKNVHVFLLMPFTKIVNSEIPANKETQGWSAQMAKALKLSCCVEVYQPWSSQSLAELAIQCLRMCPYEMTKVCSEDSLSVAMSGIHQSACQHASLCLKSQPFSPPTYLEFIACFGFLCNKLYNCWQSKHDRIATTLTRLDVVNNRSELCKVHLKQLQQQIDETRQLDKELLGVLEENKIQHETALERCAAGESKLNYLEEQIAQSENL</sequence>
<dbReference type="Gene3D" id="3.40.50.300">
    <property type="entry name" value="P-loop containing nucleotide triphosphate hydrolases"/>
    <property type="match status" value="1"/>
</dbReference>
<evidence type="ECO:0000259" key="2">
    <source>
        <dbReference type="Pfam" id="PF17852"/>
    </source>
</evidence>
<reference evidence="3 4" key="1">
    <citation type="submission" date="2021-06" db="EMBL/GenBank/DDBJ databases">
        <authorList>
            <person name="Palmer J.M."/>
        </authorList>
    </citation>
    <scope>NUCLEOTIDE SEQUENCE [LARGE SCALE GENOMIC DNA]</scope>
    <source>
        <strain evidence="3 4">CL_MEX2019</strain>
        <tissue evidence="3">Muscle</tissue>
    </source>
</reference>
<organism evidence="3 4">
    <name type="scientific">Characodon lateralis</name>
    <dbReference type="NCBI Taxonomy" id="208331"/>
    <lineage>
        <taxon>Eukaryota</taxon>
        <taxon>Metazoa</taxon>
        <taxon>Chordata</taxon>
        <taxon>Craniata</taxon>
        <taxon>Vertebrata</taxon>
        <taxon>Euteleostomi</taxon>
        <taxon>Actinopterygii</taxon>
        <taxon>Neopterygii</taxon>
        <taxon>Teleostei</taxon>
        <taxon>Neoteleostei</taxon>
        <taxon>Acanthomorphata</taxon>
        <taxon>Ovalentaria</taxon>
        <taxon>Atherinomorphae</taxon>
        <taxon>Cyprinodontiformes</taxon>
        <taxon>Goodeidae</taxon>
        <taxon>Characodon</taxon>
    </lineage>
</organism>
<dbReference type="InterPro" id="IPR041466">
    <property type="entry name" value="Dynein_AAA5_ext"/>
</dbReference>
<dbReference type="InterPro" id="IPR026983">
    <property type="entry name" value="DHC"/>
</dbReference>
<evidence type="ECO:0000313" key="4">
    <source>
        <dbReference type="Proteomes" id="UP001352852"/>
    </source>
</evidence>
<dbReference type="InterPro" id="IPR027417">
    <property type="entry name" value="P-loop_NTPase"/>
</dbReference>
<name>A0ABU7DJ53_9TELE</name>